<reference evidence="3 4" key="1">
    <citation type="submission" date="2014-08" db="EMBL/GenBank/DDBJ databases">
        <authorList>
            <person name="Hassan Y.I."/>
            <person name="Lepp D."/>
            <person name="Zhou T."/>
        </authorList>
    </citation>
    <scope>NUCLEOTIDE SEQUENCE [LARGE SCALE GENOMIC DNA]</scope>
    <source>
        <strain evidence="3 4">IFO13584</strain>
    </source>
</reference>
<sequence>MAGKTSIIFLHGASSSGKSTLARMVQDRIERPFWHISIDHLRDSGVLPLARVKAGDFKWREMRAPFFAGYHASLAAYAAAGNNLIVEHILDTPGWQGDLAELFRPFDVLFVALHCPVEELNRRELARGDRPVGSAEQDALTIHEGRAYDLELQTGDGVEENAERVMAAWRGARVGSRFFEVSEGK</sequence>
<evidence type="ECO:0000313" key="3">
    <source>
        <dbReference type="EMBL" id="KFL31679.1"/>
    </source>
</evidence>
<dbReference type="PIRSF" id="PIRSF007531">
    <property type="entry name" value="CPT"/>
    <property type="match status" value="1"/>
</dbReference>
<comment type="caution">
    <text evidence="3">The sequence shown here is derived from an EMBL/GenBank/DDBJ whole genome shotgun (WGS) entry which is preliminary data.</text>
</comment>
<evidence type="ECO:0000256" key="2">
    <source>
        <dbReference type="PIRSR" id="PIRSR007531-2"/>
    </source>
</evidence>
<evidence type="ECO:0000256" key="1">
    <source>
        <dbReference type="PIRSR" id="PIRSR007531-1"/>
    </source>
</evidence>
<dbReference type="RefSeq" id="WP_035081733.1">
    <property type="nucleotide sequence ID" value="NZ_JQGC01000006.1"/>
</dbReference>
<dbReference type="STRING" id="46914.JP75_09185"/>
<dbReference type="Gene3D" id="3.40.50.300">
    <property type="entry name" value="P-loop containing nucleotide triphosphate hydrolases"/>
    <property type="match status" value="1"/>
</dbReference>
<dbReference type="GO" id="GO:0005524">
    <property type="term" value="F:ATP binding"/>
    <property type="evidence" value="ECO:0007669"/>
    <property type="project" value="InterPro"/>
</dbReference>
<dbReference type="Pfam" id="PF07931">
    <property type="entry name" value="CPT"/>
    <property type="match status" value="1"/>
</dbReference>
<gene>
    <name evidence="3" type="ORF">JP75_09185</name>
</gene>
<keyword evidence="3" id="KW-0808">Transferase</keyword>
<feature type="binding site" evidence="2">
    <location>
        <begin position="12"/>
        <end position="19"/>
    </location>
    <ligand>
        <name>ATP</name>
        <dbReference type="ChEBI" id="CHEBI:30616"/>
    </ligand>
</feature>
<keyword evidence="4" id="KW-1185">Reference proteome</keyword>
<dbReference type="AlphaFoldDB" id="A0A087M476"/>
<dbReference type="EMBL" id="JQGC01000006">
    <property type="protein sequence ID" value="KFL31679.1"/>
    <property type="molecule type" value="Genomic_DNA"/>
</dbReference>
<proteinExistence type="predicted"/>
<feature type="active site" evidence="1">
    <location>
        <position position="39"/>
    </location>
</feature>
<dbReference type="InterPro" id="IPR012853">
    <property type="entry name" value="CPT"/>
</dbReference>
<dbReference type="Proteomes" id="UP000028981">
    <property type="component" value="Unassembled WGS sequence"/>
</dbReference>
<organism evidence="3 4">
    <name type="scientific">Devosia riboflavina</name>
    <dbReference type="NCBI Taxonomy" id="46914"/>
    <lineage>
        <taxon>Bacteria</taxon>
        <taxon>Pseudomonadati</taxon>
        <taxon>Pseudomonadota</taxon>
        <taxon>Alphaproteobacteria</taxon>
        <taxon>Hyphomicrobiales</taxon>
        <taxon>Devosiaceae</taxon>
        <taxon>Devosia</taxon>
    </lineage>
</organism>
<evidence type="ECO:0000313" key="4">
    <source>
        <dbReference type="Proteomes" id="UP000028981"/>
    </source>
</evidence>
<protein>
    <submittedName>
        <fullName evidence="3">Chloramphenicol phosphotransferase</fullName>
    </submittedName>
</protein>
<dbReference type="InterPro" id="IPR027417">
    <property type="entry name" value="P-loop_NTPase"/>
</dbReference>
<dbReference type="OrthoDB" id="67453at2"/>
<name>A0A087M476_9HYPH</name>
<accession>A0A087M476</accession>
<dbReference type="SUPFAM" id="SSF52540">
    <property type="entry name" value="P-loop containing nucleoside triphosphate hydrolases"/>
    <property type="match status" value="1"/>
</dbReference>
<dbReference type="GO" id="GO:0016740">
    <property type="term" value="F:transferase activity"/>
    <property type="evidence" value="ECO:0007669"/>
    <property type="project" value="UniProtKB-KW"/>
</dbReference>